<proteinExistence type="predicted"/>
<keyword evidence="2" id="KW-1185">Reference proteome</keyword>
<evidence type="ECO:0000313" key="2">
    <source>
        <dbReference type="Proteomes" id="UP000593576"/>
    </source>
</evidence>
<evidence type="ECO:0000313" key="1">
    <source>
        <dbReference type="EMBL" id="MBA0852257.1"/>
    </source>
</evidence>
<accession>A0A7J9L0Q4</accession>
<protein>
    <submittedName>
        <fullName evidence="1">Uncharacterized protein</fullName>
    </submittedName>
</protein>
<gene>
    <name evidence="1" type="ORF">Goshw_003172</name>
</gene>
<dbReference type="AlphaFoldDB" id="A0A7J9L0Q4"/>
<feature type="non-terminal residue" evidence="1">
    <location>
        <position position="1"/>
    </location>
</feature>
<organism evidence="1 2">
    <name type="scientific">Gossypium schwendimanii</name>
    <name type="common">Cotton</name>
    <dbReference type="NCBI Taxonomy" id="34291"/>
    <lineage>
        <taxon>Eukaryota</taxon>
        <taxon>Viridiplantae</taxon>
        <taxon>Streptophyta</taxon>
        <taxon>Embryophyta</taxon>
        <taxon>Tracheophyta</taxon>
        <taxon>Spermatophyta</taxon>
        <taxon>Magnoliopsida</taxon>
        <taxon>eudicotyledons</taxon>
        <taxon>Gunneridae</taxon>
        <taxon>Pentapetalae</taxon>
        <taxon>rosids</taxon>
        <taxon>malvids</taxon>
        <taxon>Malvales</taxon>
        <taxon>Malvaceae</taxon>
        <taxon>Malvoideae</taxon>
        <taxon>Gossypium</taxon>
    </lineage>
</organism>
<dbReference type="Proteomes" id="UP000593576">
    <property type="component" value="Unassembled WGS sequence"/>
</dbReference>
<reference evidence="1 2" key="1">
    <citation type="journal article" date="2019" name="Genome Biol. Evol.">
        <title>Insights into the evolution of the New World diploid cottons (Gossypium, subgenus Houzingenia) based on genome sequencing.</title>
        <authorList>
            <person name="Grover C.E."/>
            <person name="Arick M.A. 2nd"/>
            <person name="Thrash A."/>
            <person name="Conover J.L."/>
            <person name="Sanders W.S."/>
            <person name="Peterson D.G."/>
            <person name="Frelichowski J.E."/>
            <person name="Scheffler J.A."/>
            <person name="Scheffler B.E."/>
            <person name="Wendel J.F."/>
        </authorList>
    </citation>
    <scope>NUCLEOTIDE SEQUENCE [LARGE SCALE GENOMIC DNA]</scope>
    <source>
        <strain evidence="1">1</strain>
        <tissue evidence="1">Leaf</tissue>
    </source>
</reference>
<comment type="caution">
    <text evidence="1">The sequence shown here is derived from an EMBL/GenBank/DDBJ whole genome shotgun (WGS) entry which is preliminary data.</text>
</comment>
<dbReference type="EMBL" id="JABFAF010000004">
    <property type="protein sequence ID" value="MBA0852257.1"/>
    <property type="molecule type" value="Genomic_DNA"/>
</dbReference>
<sequence>VYHYECYNEFDLEIQWQKRRFISSLFSLIQ</sequence>
<name>A0A7J9L0Q4_GOSSC</name>